<feature type="domain" description="ABC transporter" evidence="7">
    <location>
        <begin position="279"/>
        <end position="522"/>
    </location>
</feature>
<dbReference type="InterPro" id="IPR003439">
    <property type="entry name" value="ABC_transporter-like_ATP-bd"/>
</dbReference>
<dbReference type="Proteomes" id="UP001595528">
    <property type="component" value="Unassembled WGS sequence"/>
</dbReference>
<evidence type="ECO:0000259" key="7">
    <source>
        <dbReference type="PROSITE" id="PS50893"/>
    </source>
</evidence>
<protein>
    <submittedName>
        <fullName evidence="8">ABC transporter ATP-binding protein</fullName>
    </submittedName>
</protein>
<evidence type="ECO:0000313" key="9">
    <source>
        <dbReference type="Proteomes" id="UP001595528"/>
    </source>
</evidence>
<dbReference type="InterPro" id="IPR017871">
    <property type="entry name" value="ABC_transporter-like_CS"/>
</dbReference>
<feature type="region of interest" description="Disordered" evidence="6">
    <location>
        <begin position="521"/>
        <end position="546"/>
    </location>
</feature>
<dbReference type="PANTHER" id="PTHR43790:SF9">
    <property type="entry name" value="GALACTOFURANOSE TRANSPORTER ATP-BINDING PROTEIN YTFR"/>
    <property type="match status" value="1"/>
</dbReference>
<feature type="compositionally biased region" description="Low complexity" evidence="6">
    <location>
        <begin position="535"/>
        <end position="546"/>
    </location>
</feature>
<dbReference type="RefSeq" id="WP_379904278.1">
    <property type="nucleotide sequence ID" value="NZ_JBHRTR010000034.1"/>
</dbReference>
<dbReference type="PROSITE" id="PS00211">
    <property type="entry name" value="ABC_TRANSPORTER_1"/>
    <property type="match status" value="1"/>
</dbReference>
<feature type="domain" description="ABC transporter" evidence="7">
    <location>
        <begin position="5"/>
        <end position="237"/>
    </location>
</feature>
<feature type="region of interest" description="Disordered" evidence="6">
    <location>
        <begin position="254"/>
        <end position="274"/>
    </location>
</feature>
<evidence type="ECO:0000256" key="3">
    <source>
        <dbReference type="ARBA" id="ARBA00022737"/>
    </source>
</evidence>
<evidence type="ECO:0000256" key="2">
    <source>
        <dbReference type="ARBA" id="ARBA00022597"/>
    </source>
</evidence>
<name>A0ABV7L570_9PROT</name>
<comment type="caution">
    <text evidence="8">The sequence shown here is derived from an EMBL/GenBank/DDBJ whole genome shotgun (WGS) entry which is preliminary data.</text>
</comment>
<dbReference type="CDD" id="cd03215">
    <property type="entry name" value="ABC_Carb_Monos_II"/>
    <property type="match status" value="1"/>
</dbReference>
<gene>
    <name evidence="8" type="ORF">ACFOGJ_21135</name>
</gene>
<keyword evidence="4" id="KW-0547">Nucleotide-binding</keyword>
<dbReference type="Gene3D" id="3.40.50.300">
    <property type="entry name" value="P-loop containing nucleotide triphosphate hydrolases"/>
    <property type="match status" value="2"/>
</dbReference>
<evidence type="ECO:0000256" key="6">
    <source>
        <dbReference type="SAM" id="MobiDB-lite"/>
    </source>
</evidence>
<evidence type="ECO:0000256" key="5">
    <source>
        <dbReference type="ARBA" id="ARBA00022840"/>
    </source>
</evidence>
<dbReference type="SMART" id="SM00382">
    <property type="entry name" value="AAA"/>
    <property type="match status" value="1"/>
</dbReference>
<dbReference type="Pfam" id="PF00005">
    <property type="entry name" value="ABC_tran"/>
    <property type="match status" value="2"/>
</dbReference>
<evidence type="ECO:0000256" key="4">
    <source>
        <dbReference type="ARBA" id="ARBA00022741"/>
    </source>
</evidence>
<dbReference type="PANTHER" id="PTHR43790">
    <property type="entry name" value="CARBOHYDRATE TRANSPORT ATP-BINDING PROTEIN MG119-RELATED"/>
    <property type="match status" value="1"/>
</dbReference>
<dbReference type="SUPFAM" id="SSF52540">
    <property type="entry name" value="P-loop containing nucleoside triphosphate hydrolases"/>
    <property type="match status" value="2"/>
</dbReference>
<organism evidence="8 9">
    <name type="scientific">Marinibaculum pumilum</name>
    <dbReference type="NCBI Taxonomy" id="1766165"/>
    <lineage>
        <taxon>Bacteria</taxon>
        <taxon>Pseudomonadati</taxon>
        <taxon>Pseudomonadota</taxon>
        <taxon>Alphaproteobacteria</taxon>
        <taxon>Rhodospirillales</taxon>
        <taxon>Rhodospirillaceae</taxon>
        <taxon>Marinibaculum</taxon>
    </lineage>
</organism>
<dbReference type="InterPro" id="IPR050107">
    <property type="entry name" value="ABC_carbohydrate_import_ATPase"/>
</dbReference>
<sequence>MTALLELAGVAKRFGGFTALADIDAGFAAGEIHCLLGENGAGKSTLCNLAFGIHAPDEGELRIDGAPYRPEGPRDALAAGIAMVHQHFSLVHDMPVVDNLMLGQARGILDRKGFAARLEALGAEYGLSLSPFARVGDLSIGERQRVEIVKCLMREPRLLIMDEPTAVLLPDEIGALLKVCRAVAERGCGVVLVTHKLAEIKQVADRVTVLRGGRVVARSEDPAGEIDSLVRAMVGREFGGLDSLAMRNLGMAAEEEGRAQPAGGDGADAGGRPRTPEAAQFDGLTVRDAGGATRLDNFTLIVRRGEIVGVAGVEGNGQSELGDVIAGLAHPDSGRFHAAGRDLTRARPAEITAAGVGVVPEDRHRVAAIVEMGLTENLFLNRTKGFTRFGLMRRGAMRAAAEDQMARFDVRAAGPDVTFGSLSGGNQQKAVLARELTTPGLTFLLAAQPTRGLDVGAVESVYRMIREACGNGAGVLLISSELDEILAVADRVVVLYRGRIVGERPAHPRYRAEIGAMMAGHAADTPPAGPGGGADVDAPPAAGEAA</sequence>
<accession>A0ABV7L570</accession>
<dbReference type="EMBL" id="JBHRTR010000034">
    <property type="protein sequence ID" value="MFC3229767.1"/>
    <property type="molecule type" value="Genomic_DNA"/>
</dbReference>
<evidence type="ECO:0000313" key="8">
    <source>
        <dbReference type="EMBL" id="MFC3229767.1"/>
    </source>
</evidence>
<reference evidence="9" key="1">
    <citation type="journal article" date="2019" name="Int. J. Syst. Evol. Microbiol.">
        <title>The Global Catalogue of Microorganisms (GCM) 10K type strain sequencing project: providing services to taxonomists for standard genome sequencing and annotation.</title>
        <authorList>
            <consortium name="The Broad Institute Genomics Platform"/>
            <consortium name="The Broad Institute Genome Sequencing Center for Infectious Disease"/>
            <person name="Wu L."/>
            <person name="Ma J."/>
        </authorList>
    </citation>
    <scope>NUCLEOTIDE SEQUENCE [LARGE SCALE GENOMIC DNA]</scope>
    <source>
        <strain evidence="9">KCTC 42964</strain>
    </source>
</reference>
<keyword evidence="3" id="KW-0677">Repeat</keyword>
<evidence type="ECO:0000256" key="1">
    <source>
        <dbReference type="ARBA" id="ARBA00022448"/>
    </source>
</evidence>
<dbReference type="GO" id="GO:0005524">
    <property type="term" value="F:ATP binding"/>
    <property type="evidence" value="ECO:0007669"/>
    <property type="project" value="UniProtKB-KW"/>
</dbReference>
<keyword evidence="5 8" id="KW-0067">ATP-binding</keyword>
<dbReference type="InterPro" id="IPR027417">
    <property type="entry name" value="P-loop_NTPase"/>
</dbReference>
<dbReference type="PROSITE" id="PS50893">
    <property type="entry name" value="ABC_TRANSPORTER_2"/>
    <property type="match status" value="2"/>
</dbReference>
<dbReference type="CDD" id="cd03216">
    <property type="entry name" value="ABC_Carb_Monos_I"/>
    <property type="match status" value="1"/>
</dbReference>
<keyword evidence="9" id="KW-1185">Reference proteome</keyword>
<proteinExistence type="predicted"/>
<dbReference type="InterPro" id="IPR003593">
    <property type="entry name" value="AAA+_ATPase"/>
</dbReference>
<keyword evidence="2" id="KW-0762">Sugar transport</keyword>
<keyword evidence="1" id="KW-0813">Transport</keyword>